<dbReference type="PANTHER" id="PTHR10963">
    <property type="entry name" value="GLYCOSYL HYDROLASE-RELATED"/>
    <property type="match status" value="1"/>
</dbReference>
<name>A0AAV9XI12_9PEZI</name>
<protein>
    <recommendedName>
        <fullName evidence="2">GH16 domain-containing protein</fullName>
    </recommendedName>
</protein>
<proteinExistence type="predicted"/>
<reference evidence="3 4" key="1">
    <citation type="submission" date="2019-10" db="EMBL/GenBank/DDBJ databases">
        <authorList>
            <person name="Palmer J.M."/>
        </authorList>
    </citation>
    <scope>NUCLEOTIDE SEQUENCE [LARGE SCALE GENOMIC DNA]</scope>
    <source>
        <strain evidence="3 4">TWF694</strain>
    </source>
</reference>
<accession>A0AAV9XI12</accession>
<dbReference type="GO" id="GO:0005975">
    <property type="term" value="P:carbohydrate metabolic process"/>
    <property type="evidence" value="ECO:0007669"/>
    <property type="project" value="InterPro"/>
</dbReference>
<evidence type="ECO:0000313" key="4">
    <source>
        <dbReference type="Proteomes" id="UP001365542"/>
    </source>
</evidence>
<evidence type="ECO:0000313" key="3">
    <source>
        <dbReference type="EMBL" id="KAK6540562.1"/>
    </source>
</evidence>
<dbReference type="PROSITE" id="PS51762">
    <property type="entry name" value="GH16_2"/>
    <property type="match status" value="1"/>
</dbReference>
<dbReference type="AlphaFoldDB" id="A0AAV9XI12"/>
<dbReference type="Gene3D" id="2.60.120.200">
    <property type="match status" value="1"/>
</dbReference>
<feature type="signal peptide" evidence="1">
    <location>
        <begin position="1"/>
        <end position="21"/>
    </location>
</feature>
<dbReference type="InterPro" id="IPR013320">
    <property type="entry name" value="ConA-like_dom_sf"/>
</dbReference>
<evidence type="ECO:0000256" key="1">
    <source>
        <dbReference type="SAM" id="SignalP"/>
    </source>
</evidence>
<sequence length="317" mass="34714">MQFYTFLVLVVSDFLALQASASPLARRNYSKSPSKSGFKKVWYEEFTSPHGLATNWNYAIGTHYPGANQVAQWGTWEVETYTTDPANIRIANGVLYITPRKKVSNGQTTWTSGRIESNREKQWVCADKKKMIVEASIKLGSAAEARSQGIWPAFWMLGSAFRDAGYKGWPATGELDIMESVNGGRSTSGMIHCGWYNNKSGGPCNEPNGKGGWVKGVKRGVWNTFGIEIDKTSSNWKSQKITWLFNGGSKHSITGAQVGNSVAWKALVDKKFYILLNVAVGGSMPDALAGAQTPNSKTLDGDSVGMAVDWVAVYQQN</sequence>
<dbReference type="Pfam" id="PF26113">
    <property type="entry name" value="GH16_XgeA"/>
    <property type="match status" value="1"/>
</dbReference>
<dbReference type="InterPro" id="IPR050546">
    <property type="entry name" value="Glycosyl_Hydrlase_16"/>
</dbReference>
<dbReference type="SUPFAM" id="SSF49899">
    <property type="entry name" value="Concanavalin A-like lectins/glucanases"/>
    <property type="match status" value="1"/>
</dbReference>
<dbReference type="PANTHER" id="PTHR10963:SF60">
    <property type="entry name" value="GRAM-NEGATIVE BACTERIA-BINDING PROTEIN 1-RELATED"/>
    <property type="match status" value="1"/>
</dbReference>
<keyword evidence="1" id="KW-0732">Signal</keyword>
<dbReference type="Proteomes" id="UP001365542">
    <property type="component" value="Unassembled WGS sequence"/>
</dbReference>
<comment type="caution">
    <text evidence="3">The sequence shown here is derived from an EMBL/GenBank/DDBJ whole genome shotgun (WGS) entry which is preliminary data.</text>
</comment>
<feature type="domain" description="GH16" evidence="2">
    <location>
        <begin position="27"/>
        <end position="317"/>
    </location>
</feature>
<dbReference type="EMBL" id="JAVHJO010000005">
    <property type="protein sequence ID" value="KAK6540562.1"/>
    <property type="molecule type" value="Genomic_DNA"/>
</dbReference>
<organism evidence="3 4">
    <name type="scientific">Orbilia ellipsospora</name>
    <dbReference type="NCBI Taxonomy" id="2528407"/>
    <lineage>
        <taxon>Eukaryota</taxon>
        <taxon>Fungi</taxon>
        <taxon>Dikarya</taxon>
        <taxon>Ascomycota</taxon>
        <taxon>Pezizomycotina</taxon>
        <taxon>Orbiliomycetes</taxon>
        <taxon>Orbiliales</taxon>
        <taxon>Orbiliaceae</taxon>
        <taxon>Orbilia</taxon>
    </lineage>
</organism>
<feature type="chain" id="PRO_5044001623" description="GH16 domain-containing protein" evidence="1">
    <location>
        <begin position="22"/>
        <end position="317"/>
    </location>
</feature>
<evidence type="ECO:0000259" key="2">
    <source>
        <dbReference type="PROSITE" id="PS51762"/>
    </source>
</evidence>
<keyword evidence="4" id="KW-1185">Reference proteome</keyword>
<gene>
    <name evidence="3" type="ORF">TWF694_009353</name>
</gene>
<dbReference type="GO" id="GO:0004553">
    <property type="term" value="F:hydrolase activity, hydrolyzing O-glycosyl compounds"/>
    <property type="evidence" value="ECO:0007669"/>
    <property type="project" value="InterPro"/>
</dbReference>
<dbReference type="InterPro" id="IPR000757">
    <property type="entry name" value="Beta-glucanase-like"/>
</dbReference>